<dbReference type="Proteomes" id="UP000481153">
    <property type="component" value="Unassembled WGS sequence"/>
</dbReference>
<sequence length="360" mass="42448">MADDHGADVLDKKTKRRLYDRKKQKKKQAELKKLQSLVQNLMQRASQMQYFKQTMLPWKDIAITLGRETAESVDMNRMLRGELYQVESLAHALSRWVEKMTNNPVLHSPNDHPFTLQYTSLPETESVRRHGFDWITKHLFHNIDRAMRQVHFPSNLSEYLNIDAAFTPDTHVITTVNQRVEPVSLDVAAGCLKHQVFNYPGSVEVCLHSKDVLHDMQVLDTLDEGMQYLRFKASAADHTFYENTLFREFRQRNRYVIIVHIISEDDKHPQQGARRNWTQWIVADVVDENHTLIRECLTWYGLRTPNKYLPVEESTSFGPKLISYPDEETKLSIYRRLLESVQYSSIREDWQQFRELAQRK</sequence>
<dbReference type="EMBL" id="VJMJ01000175">
    <property type="protein sequence ID" value="KAF0728619.1"/>
    <property type="molecule type" value="Genomic_DNA"/>
</dbReference>
<evidence type="ECO:0008006" key="4">
    <source>
        <dbReference type="Google" id="ProtNLM"/>
    </source>
</evidence>
<feature type="compositionally biased region" description="Basic and acidic residues" evidence="1">
    <location>
        <begin position="1"/>
        <end position="12"/>
    </location>
</feature>
<keyword evidence="3" id="KW-1185">Reference proteome</keyword>
<dbReference type="VEuPathDB" id="FungiDB:AeMF1_001331"/>
<organism evidence="2 3">
    <name type="scientific">Aphanomyces euteiches</name>
    <dbReference type="NCBI Taxonomy" id="100861"/>
    <lineage>
        <taxon>Eukaryota</taxon>
        <taxon>Sar</taxon>
        <taxon>Stramenopiles</taxon>
        <taxon>Oomycota</taxon>
        <taxon>Saprolegniomycetes</taxon>
        <taxon>Saprolegniales</taxon>
        <taxon>Verrucalvaceae</taxon>
        <taxon>Aphanomyces</taxon>
    </lineage>
</organism>
<proteinExistence type="predicted"/>
<accession>A0A6G0WMP9</accession>
<evidence type="ECO:0000313" key="2">
    <source>
        <dbReference type="EMBL" id="KAF0728619.1"/>
    </source>
</evidence>
<gene>
    <name evidence="2" type="ORF">Ae201684_013578</name>
</gene>
<reference evidence="2 3" key="1">
    <citation type="submission" date="2019-07" db="EMBL/GenBank/DDBJ databases">
        <title>Genomics analysis of Aphanomyces spp. identifies a new class of oomycete effector associated with host adaptation.</title>
        <authorList>
            <person name="Gaulin E."/>
        </authorList>
    </citation>
    <scope>NUCLEOTIDE SEQUENCE [LARGE SCALE GENOMIC DNA]</scope>
    <source>
        <strain evidence="2 3">ATCC 201684</strain>
    </source>
</reference>
<feature type="region of interest" description="Disordered" evidence="1">
    <location>
        <begin position="1"/>
        <end position="25"/>
    </location>
</feature>
<dbReference type="AlphaFoldDB" id="A0A6G0WMP9"/>
<evidence type="ECO:0000313" key="3">
    <source>
        <dbReference type="Proteomes" id="UP000481153"/>
    </source>
</evidence>
<evidence type="ECO:0000256" key="1">
    <source>
        <dbReference type="SAM" id="MobiDB-lite"/>
    </source>
</evidence>
<feature type="compositionally biased region" description="Basic residues" evidence="1">
    <location>
        <begin position="13"/>
        <end position="25"/>
    </location>
</feature>
<name>A0A6G0WMP9_9STRA</name>
<comment type="caution">
    <text evidence="2">The sequence shown here is derived from an EMBL/GenBank/DDBJ whole genome shotgun (WGS) entry which is preliminary data.</text>
</comment>
<protein>
    <recommendedName>
        <fullName evidence="4">START domain-containing protein</fullName>
    </recommendedName>
</protein>